<sequence>MENTGQNCYTGCWTCRLRRKKCDKMRPICQGCAALEISCYSDVPKPEWMDNAVKQVEMAQRIKNEVKRSAVRRRSRKLMQRIARDLDGEEIPAPGTGSSTDPARETVDNISHGKTAYRPESPGARSPSSSTMRAAPDRCADGSPQVSPDHSTGPDWHRLAQRVDNELEFTFVMVYLDYTFPVLFPFYIPTIFDGGRSWLLVMPMKIKALYHTVIGLTSYFFSSVPISSGPASDSCVSIAAGEQRKQTDLAVKMVQRDLYTVNTRGVHCNLIESAYLLGSIVQLLIFEGVVATNENWRIHLSAAIVLFEQIVQYPGTVSSLLDLMGQASSLPARALDNTFWNSDQASFRFFSAVLLVADVISSTALEQSPRLREYHGDLLIKSHCGKEPALPLEDFFGCQSWAILLVGEIAALDAWKKDMKKHRTLTIAQLLKRASIIEEELQSRLARLDSNPDEQCRVDRPARPSDLLQTLNPPSSSHHPCPSDTTKTVTRIWAYAARMYLHIVLSGWQIATPEVRDDVIQIIELFTNLPSPASFRALAWPLCIAGCMAEKGQESAFRKIIASMGPLGMLGTMREVLGIMENVWRKRAHIDPDTWDIAACLRSSGHVVCLI</sequence>
<keyword evidence="4" id="KW-0804">Transcription</keyword>
<gene>
    <name evidence="8" type="ORF">BJX67DRAFT_354360</name>
</gene>
<dbReference type="Pfam" id="PF11951">
    <property type="entry name" value="Fungal_trans_2"/>
    <property type="match status" value="1"/>
</dbReference>
<dbReference type="PANTHER" id="PTHR37534:SF20">
    <property type="entry name" value="PRO1A C6 ZINK-FINGER PROTEIN"/>
    <property type="match status" value="1"/>
</dbReference>
<dbReference type="SMART" id="SM00066">
    <property type="entry name" value="GAL4"/>
    <property type="match status" value="1"/>
</dbReference>
<evidence type="ECO:0000313" key="8">
    <source>
        <dbReference type="EMBL" id="KAL2866904.1"/>
    </source>
</evidence>
<evidence type="ECO:0000256" key="3">
    <source>
        <dbReference type="ARBA" id="ARBA00023125"/>
    </source>
</evidence>
<dbReference type="PANTHER" id="PTHR37534">
    <property type="entry name" value="TRANSCRIPTIONAL ACTIVATOR PROTEIN UGA3"/>
    <property type="match status" value="1"/>
</dbReference>
<keyword evidence="2" id="KW-0805">Transcription regulation</keyword>
<feature type="region of interest" description="Disordered" evidence="6">
    <location>
        <begin position="82"/>
        <end position="155"/>
    </location>
</feature>
<comment type="caution">
    <text evidence="8">The sequence shown here is derived from an EMBL/GenBank/DDBJ whole genome shotgun (WGS) entry which is preliminary data.</text>
</comment>
<reference evidence="8 9" key="1">
    <citation type="submission" date="2024-07" db="EMBL/GenBank/DDBJ databases">
        <title>Section-level genome sequencing and comparative genomics of Aspergillus sections Usti and Cavernicolus.</title>
        <authorList>
            <consortium name="Lawrence Berkeley National Laboratory"/>
            <person name="Nybo J.L."/>
            <person name="Vesth T.C."/>
            <person name="Theobald S."/>
            <person name="Frisvad J.C."/>
            <person name="Larsen T.O."/>
            <person name="Kjaerboelling I."/>
            <person name="Rothschild-Mancinelli K."/>
            <person name="Lyhne E.K."/>
            <person name="Kogle M.E."/>
            <person name="Barry K."/>
            <person name="Clum A."/>
            <person name="Na H."/>
            <person name="Ledsgaard L."/>
            <person name="Lin J."/>
            <person name="Lipzen A."/>
            <person name="Kuo A."/>
            <person name="Riley R."/>
            <person name="Mondo S."/>
            <person name="Labutti K."/>
            <person name="Haridas S."/>
            <person name="Pangalinan J."/>
            <person name="Salamov A.A."/>
            <person name="Simmons B.A."/>
            <person name="Magnuson J.K."/>
            <person name="Chen J."/>
            <person name="Drula E."/>
            <person name="Henrissat B."/>
            <person name="Wiebenga A."/>
            <person name="Lubbers R.J."/>
            <person name="Gomes A.C."/>
            <person name="Macurrencykelacurrency M.R."/>
            <person name="Stajich J."/>
            <person name="Grigoriev I.V."/>
            <person name="Mortensen U.H."/>
            <person name="De Vries R.P."/>
            <person name="Baker S.E."/>
            <person name="Andersen M.R."/>
        </authorList>
    </citation>
    <scope>NUCLEOTIDE SEQUENCE [LARGE SCALE GENOMIC DNA]</scope>
    <source>
        <strain evidence="8 9">CBS 449.75</strain>
    </source>
</reference>
<evidence type="ECO:0000256" key="6">
    <source>
        <dbReference type="SAM" id="MobiDB-lite"/>
    </source>
</evidence>
<dbReference type="SUPFAM" id="SSF57701">
    <property type="entry name" value="Zn2/Cys6 DNA-binding domain"/>
    <property type="match status" value="1"/>
</dbReference>
<evidence type="ECO:0000313" key="9">
    <source>
        <dbReference type="Proteomes" id="UP001610432"/>
    </source>
</evidence>
<keyword evidence="3" id="KW-0238">DNA-binding</keyword>
<protein>
    <submittedName>
        <fullName evidence="8">Fungal-specific transcription factor domain-containing protein</fullName>
    </submittedName>
</protein>
<accession>A0ABR4LQT1</accession>
<evidence type="ECO:0000259" key="7">
    <source>
        <dbReference type="PROSITE" id="PS50048"/>
    </source>
</evidence>
<feature type="domain" description="Zn(2)-C6 fungal-type" evidence="7">
    <location>
        <begin position="11"/>
        <end position="39"/>
    </location>
</feature>
<comment type="subcellular location">
    <subcellularLocation>
        <location evidence="1">Nucleus</location>
    </subcellularLocation>
</comment>
<dbReference type="InterPro" id="IPR021858">
    <property type="entry name" value="Fun_TF"/>
</dbReference>
<evidence type="ECO:0000256" key="1">
    <source>
        <dbReference type="ARBA" id="ARBA00004123"/>
    </source>
</evidence>
<dbReference type="Proteomes" id="UP001610432">
    <property type="component" value="Unassembled WGS sequence"/>
</dbReference>
<proteinExistence type="predicted"/>
<dbReference type="InterPro" id="IPR001138">
    <property type="entry name" value="Zn2Cys6_DnaBD"/>
</dbReference>
<evidence type="ECO:0000256" key="2">
    <source>
        <dbReference type="ARBA" id="ARBA00023015"/>
    </source>
</evidence>
<dbReference type="GeneID" id="98144278"/>
<dbReference type="PROSITE" id="PS50048">
    <property type="entry name" value="ZN2_CY6_FUNGAL_2"/>
    <property type="match status" value="1"/>
</dbReference>
<dbReference type="Pfam" id="PF00172">
    <property type="entry name" value="Zn_clus"/>
    <property type="match status" value="1"/>
</dbReference>
<dbReference type="PROSITE" id="PS00463">
    <property type="entry name" value="ZN2_CY6_FUNGAL_1"/>
    <property type="match status" value="1"/>
</dbReference>
<keyword evidence="9" id="KW-1185">Reference proteome</keyword>
<dbReference type="EMBL" id="JBFXLQ010000022">
    <property type="protein sequence ID" value="KAL2866904.1"/>
    <property type="molecule type" value="Genomic_DNA"/>
</dbReference>
<dbReference type="InterPro" id="IPR036864">
    <property type="entry name" value="Zn2-C6_fun-type_DNA-bd_sf"/>
</dbReference>
<name>A0ABR4LQT1_9EURO</name>
<keyword evidence="5" id="KW-0539">Nucleus</keyword>
<dbReference type="Gene3D" id="4.10.240.10">
    <property type="entry name" value="Zn(2)-C6 fungal-type DNA-binding domain"/>
    <property type="match status" value="1"/>
</dbReference>
<evidence type="ECO:0000256" key="4">
    <source>
        <dbReference type="ARBA" id="ARBA00023163"/>
    </source>
</evidence>
<organism evidence="8 9">
    <name type="scientific">Aspergillus lucknowensis</name>
    <dbReference type="NCBI Taxonomy" id="176173"/>
    <lineage>
        <taxon>Eukaryota</taxon>
        <taxon>Fungi</taxon>
        <taxon>Dikarya</taxon>
        <taxon>Ascomycota</taxon>
        <taxon>Pezizomycotina</taxon>
        <taxon>Eurotiomycetes</taxon>
        <taxon>Eurotiomycetidae</taxon>
        <taxon>Eurotiales</taxon>
        <taxon>Aspergillaceae</taxon>
        <taxon>Aspergillus</taxon>
        <taxon>Aspergillus subgen. Nidulantes</taxon>
    </lineage>
</organism>
<dbReference type="RefSeq" id="XP_070885883.1">
    <property type="nucleotide sequence ID" value="XM_071029206.1"/>
</dbReference>
<dbReference type="CDD" id="cd00067">
    <property type="entry name" value="GAL4"/>
    <property type="match status" value="1"/>
</dbReference>
<evidence type="ECO:0000256" key="5">
    <source>
        <dbReference type="ARBA" id="ARBA00023242"/>
    </source>
</evidence>